<keyword evidence="3" id="KW-1185">Reference proteome</keyword>
<comment type="caution">
    <text evidence="2">The sequence shown here is derived from an EMBL/GenBank/DDBJ whole genome shotgun (WGS) entry which is preliminary data.</text>
</comment>
<evidence type="ECO:0000256" key="1">
    <source>
        <dbReference type="SAM" id="MobiDB-lite"/>
    </source>
</evidence>
<sequence length="341" mass="37818">MSHTGHTPKTKVRTERSVLQSGQGALQPREETVRFLQGLDNNLDLDSDAPLHFASDQGDSAEGATGGQGEAIMFFETEGKTKHEEEEQKQKDHRLSKRFNEFVGKRDGGSRPQAWTQGTNGGRSFLSMRGDELTSREAAGQEAGEGKRVMARSQLARVMLGDAWRNLGAFIKSATPQVSDKSLGKNLDHRRKEMLKGRTKWNGNDDEASGTSNELNAFFPLPVDLAQTTARGDAEFAGQRSVDLPLQKTKKWAEFPGKRSMPPAWRTYAGFSGQRSVDLPLQKMKKWAEFPGKRSITPSMKRYAEFLGKRSLAIASGALVADLERDFLRRHQPLQLSTQAA</sequence>
<feature type="compositionally biased region" description="Basic residues" evidence="1">
    <location>
        <begin position="1"/>
        <end position="11"/>
    </location>
</feature>
<accession>A0AAV4E7V9</accession>
<protein>
    <submittedName>
        <fullName evidence="2">Uncharacterized protein</fullName>
    </submittedName>
</protein>
<dbReference type="Proteomes" id="UP000762676">
    <property type="component" value="Unassembled WGS sequence"/>
</dbReference>
<name>A0AAV4E7V9_9GAST</name>
<reference evidence="2 3" key="1">
    <citation type="journal article" date="2021" name="Elife">
        <title>Chloroplast acquisition without the gene transfer in kleptoplastic sea slugs, Plakobranchus ocellatus.</title>
        <authorList>
            <person name="Maeda T."/>
            <person name="Takahashi S."/>
            <person name="Yoshida T."/>
            <person name="Shimamura S."/>
            <person name="Takaki Y."/>
            <person name="Nagai Y."/>
            <person name="Toyoda A."/>
            <person name="Suzuki Y."/>
            <person name="Arimoto A."/>
            <person name="Ishii H."/>
            <person name="Satoh N."/>
            <person name="Nishiyama T."/>
            <person name="Hasebe M."/>
            <person name="Maruyama T."/>
            <person name="Minagawa J."/>
            <person name="Obokata J."/>
            <person name="Shigenobu S."/>
        </authorList>
    </citation>
    <scope>NUCLEOTIDE SEQUENCE [LARGE SCALE GENOMIC DNA]</scope>
</reference>
<organism evidence="2 3">
    <name type="scientific">Elysia marginata</name>
    <dbReference type="NCBI Taxonomy" id="1093978"/>
    <lineage>
        <taxon>Eukaryota</taxon>
        <taxon>Metazoa</taxon>
        <taxon>Spiralia</taxon>
        <taxon>Lophotrochozoa</taxon>
        <taxon>Mollusca</taxon>
        <taxon>Gastropoda</taxon>
        <taxon>Heterobranchia</taxon>
        <taxon>Euthyneura</taxon>
        <taxon>Panpulmonata</taxon>
        <taxon>Sacoglossa</taxon>
        <taxon>Placobranchoidea</taxon>
        <taxon>Plakobranchidae</taxon>
        <taxon>Elysia</taxon>
    </lineage>
</organism>
<dbReference type="AlphaFoldDB" id="A0AAV4E7V9"/>
<feature type="region of interest" description="Disordered" evidence="1">
    <location>
        <begin position="1"/>
        <end position="66"/>
    </location>
</feature>
<proteinExistence type="predicted"/>
<gene>
    <name evidence="2" type="ORF">ElyMa_005335600</name>
</gene>
<feature type="region of interest" description="Disordered" evidence="1">
    <location>
        <begin position="103"/>
        <end position="125"/>
    </location>
</feature>
<dbReference type="EMBL" id="BMAT01010618">
    <property type="protein sequence ID" value="GFR57368.1"/>
    <property type="molecule type" value="Genomic_DNA"/>
</dbReference>
<evidence type="ECO:0000313" key="3">
    <source>
        <dbReference type="Proteomes" id="UP000762676"/>
    </source>
</evidence>
<evidence type="ECO:0000313" key="2">
    <source>
        <dbReference type="EMBL" id="GFR57368.1"/>
    </source>
</evidence>